<evidence type="ECO:0000313" key="2">
    <source>
        <dbReference type="EMBL" id="MFC6715419.1"/>
    </source>
</evidence>
<dbReference type="SMART" id="SM00829">
    <property type="entry name" value="PKS_ER"/>
    <property type="match status" value="1"/>
</dbReference>
<dbReference type="PANTHER" id="PTHR43677:SF11">
    <property type="entry name" value="ZINC-CONTAINING ALCOHOL DEHYDROGENASE"/>
    <property type="match status" value="1"/>
</dbReference>
<feature type="domain" description="Enoyl reductase (ER)" evidence="1">
    <location>
        <begin position="8"/>
        <end position="251"/>
    </location>
</feature>
<name>A0ABW2AWI1_9MICO</name>
<protein>
    <submittedName>
        <fullName evidence="2">Zinc-binding alcohol dehydrogenase family protein</fullName>
    </submittedName>
</protein>
<comment type="caution">
    <text evidence="2">The sequence shown here is derived from an EMBL/GenBank/DDBJ whole genome shotgun (WGS) entry which is preliminary data.</text>
</comment>
<evidence type="ECO:0000259" key="1">
    <source>
        <dbReference type="SMART" id="SM00829"/>
    </source>
</evidence>
<dbReference type="Proteomes" id="UP001596356">
    <property type="component" value="Unassembled WGS sequence"/>
</dbReference>
<gene>
    <name evidence="2" type="ORF">ACFQBT_17005</name>
</gene>
<dbReference type="PANTHER" id="PTHR43677">
    <property type="entry name" value="SHORT-CHAIN DEHYDROGENASE/REDUCTASE"/>
    <property type="match status" value="1"/>
</dbReference>
<dbReference type="Gene3D" id="3.90.180.10">
    <property type="entry name" value="Medium-chain alcohol dehydrogenases, catalytic domain"/>
    <property type="match status" value="2"/>
</dbReference>
<dbReference type="EMBL" id="JBHSWJ010000002">
    <property type="protein sequence ID" value="MFC6715419.1"/>
    <property type="molecule type" value="Genomic_DNA"/>
</dbReference>
<dbReference type="Gene3D" id="3.40.50.720">
    <property type="entry name" value="NAD(P)-binding Rossmann-like Domain"/>
    <property type="match status" value="1"/>
</dbReference>
<dbReference type="RefSeq" id="WP_377824521.1">
    <property type="nucleotide sequence ID" value="NZ_JBHSWJ010000002.1"/>
</dbReference>
<proteinExistence type="predicted"/>
<organism evidence="2 3">
    <name type="scientific">Branchiibius cervicis</name>
    <dbReference type="NCBI Taxonomy" id="908252"/>
    <lineage>
        <taxon>Bacteria</taxon>
        <taxon>Bacillati</taxon>
        <taxon>Actinomycetota</taxon>
        <taxon>Actinomycetes</taxon>
        <taxon>Micrococcales</taxon>
        <taxon>Dermacoccaceae</taxon>
        <taxon>Branchiibius</taxon>
    </lineage>
</organism>
<keyword evidence="3" id="KW-1185">Reference proteome</keyword>
<reference evidence="3" key="1">
    <citation type="journal article" date="2019" name="Int. J. Syst. Evol. Microbiol.">
        <title>The Global Catalogue of Microorganisms (GCM) 10K type strain sequencing project: providing services to taxonomists for standard genome sequencing and annotation.</title>
        <authorList>
            <consortium name="The Broad Institute Genomics Platform"/>
            <consortium name="The Broad Institute Genome Sequencing Center for Infectious Disease"/>
            <person name="Wu L."/>
            <person name="Ma J."/>
        </authorList>
    </citation>
    <scope>NUCLEOTIDE SEQUENCE [LARGE SCALE GENOMIC DNA]</scope>
    <source>
        <strain evidence="3">NBRC 106593</strain>
    </source>
</reference>
<dbReference type="SUPFAM" id="SSF51735">
    <property type="entry name" value="NAD(P)-binding Rossmann-fold domains"/>
    <property type="match status" value="1"/>
</dbReference>
<dbReference type="InterPro" id="IPR011032">
    <property type="entry name" value="GroES-like_sf"/>
</dbReference>
<evidence type="ECO:0000313" key="3">
    <source>
        <dbReference type="Proteomes" id="UP001596356"/>
    </source>
</evidence>
<dbReference type="InterPro" id="IPR020843">
    <property type="entry name" value="ER"/>
</dbReference>
<accession>A0ABW2AWI1</accession>
<dbReference type="SUPFAM" id="SSF50129">
    <property type="entry name" value="GroES-like"/>
    <property type="match status" value="1"/>
</dbReference>
<sequence>MHAAVVTSFDRPPQYAEWPDPVAGPGELVVDVVAAALHHRVRSQADGSHYTSTGDLPMVPGVDAVVRDGDGRLRYALLGDTVLGTMAQRTVIEQRSSVVLPDDADPATVAAVMNPAMSSWVSLRRRIDFEPGMSVLVVGATGNSGRVAIQVANRFGASSVIAAGRDQSKLDALRPIGADATCLVDDLSPAADVDVVIDYLWGDIAGRGMAELIRHRKDRSAPLTWIQIGSMAGSSADIPSAALRAGRLTVVGSGIGSVPGRDYLAELPEIAAVAGDFEIEPRVVPLHDVEAGWQEPVAANERIVFTPQQGPA</sequence>
<dbReference type="InterPro" id="IPR036291">
    <property type="entry name" value="NAD(P)-bd_dom_sf"/>
</dbReference>
<dbReference type="InterPro" id="IPR051397">
    <property type="entry name" value="Zn-ADH-like_protein"/>
</dbReference>